<evidence type="ECO:0000259" key="6">
    <source>
        <dbReference type="PROSITE" id="PS00745"/>
    </source>
</evidence>
<comment type="similarity">
    <text evidence="1 4">Belongs to the prokaryotic/mitochondrial release factor family.</text>
</comment>
<evidence type="ECO:0000256" key="4">
    <source>
        <dbReference type="HAMAP-Rule" id="MF_00094"/>
    </source>
</evidence>
<sequence>MRAETQSHIEKVQKSLELLGQRLGLETARHRLEEFNARVEDPDLWNDQAAAQKLMRDRQVLLDKIGTYEAIKGALEDNVGLIEMGEEEGDDEVVAEAETALAALVEDAAAKELEALLDGEADANDTFLEINAGAGGTESCDWASMLARMYVRWAEKRGYEVELQSTTAGDEAGIRSAVYKISGHNAYGWLKSESGVHRLVRISPYDSAARRHTSFSSVWVYPVVDDNIEIEVNPADIRLDTYRSSGAGGQHVNTTDSAVRITHIPTGIVVTSSEKSQHQNRDIAMKALKSRLYQMELDRRNEAINEAHEAKGDAGWGNQIRSYVLQPYQMVKDLRTGYETSDTSGVLDGDLDGLMAATLAMDVSGKSRAEARAE</sequence>
<proteinExistence type="inferred from homology"/>
<reference evidence="7 8" key="1">
    <citation type="submission" date="2018-10" db="EMBL/GenBank/DDBJ databases">
        <authorList>
            <person name="Jung H.S."/>
            <person name="Jeon C.O."/>
        </authorList>
    </citation>
    <scope>NUCLEOTIDE SEQUENCE [LARGE SCALE GENOMIC DNA]</scope>
    <source>
        <strain evidence="7 8">MA-7-27</strain>
    </source>
</reference>
<comment type="subcellular location">
    <subcellularLocation>
        <location evidence="4">Cytoplasm</location>
    </subcellularLocation>
</comment>
<dbReference type="Proteomes" id="UP000281343">
    <property type="component" value="Unassembled WGS sequence"/>
</dbReference>
<evidence type="ECO:0000313" key="7">
    <source>
        <dbReference type="EMBL" id="RMA40727.1"/>
    </source>
</evidence>
<keyword evidence="3 4" id="KW-0648">Protein biosynthesis</keyword>
<organism evidence="7 8">
    <name type="scientific">Rhodophyticola porphyridii</name>
    <dbReference type="NCBI Taxonomy" id="1852017"/>
    <lineage>
        <taxon>Bacteria</taxon>
        <taxon>Pseudomonadati</taxon>
        <taxon>Pseudomonadota</taxon>
        <taxon>Alphaproteobacteria</taxon>
        <taxon>Rhodobacterales</taxon>
        <taxon>Roseobacteraceae</taxon>
        <taxon>Rhodophyticola</taxon>
    </lineage>
</organism>
<dbReference type="RefSeq" id="WP_121899520.1">
    <property type="nucleotide sequence ID" value="NZ_CP159473.1"/>
</dbReference>
<dbReference type="InterPro" id="IPR000352">
    <property type="entry name" value="Pep_chain_release_fac_I"/>
</dbReference>
<gene>
    <name evidence="4 7" type="primary">prfB</name>
    <name evidence="7" type="ORF">D9R08_18010</name>
</gene>
<dbReference type="AlphaFoldDB" id="A0A3L9Y0V5"/>
<dbReference type="EMBL" id="RCNT01000012">
    <property type="protein sequence ID" value="RMA40727.1"/>
    <property type="molecule type" value="Genomic_DNA"/>
</dbReference>
<keyword evidence="2 4" id="KW-0488">Methylation</keyword>
<evidence type="ECO:0000256" key="1">
    <source>
        <dbReference type="ARBA" id="ARBA00010835"/>
    </source>
</evidence>
<dbReference type="InterPro" id="IPR004374">
    <property type="entry name" value="PrfB"/>
</dbReference>
<dbReference type="Pfam" id="PF03462">
    <property type="entry name" value="PCRF"/>
    <property type="match status" value="1"/>
</dbReference>
<dbReference type="Gene3D" id="3.30.70.1660">
    <property type="match status" value="1"/>
</dbReference>
<dbReference type="Pfam" id="PF00472">
    <property type="entry name" value="RF-1"/>
    <property type="match status" value="1"/>
</dbReference>
<dbReference type="Gene3D" id="1.20.58.410">
    <property type="entry name" value="Release factor"/>
    <property type="match status" value="1"/>
</dbReference>
<dbReference type="SUPFAM" id="SSF75620">
    <property type="entry name" value="Release factor"/>
    <property type="match status" value="1"/>
</dbReference>
<keyword evidence="4" id="KW-0963">Cytoplasm</keyword>
<feature type="modified residue" description="N5-methylglutamine" evidence="4">
    <location>
        <position position="250"/>
    </location>
</feature>
<dbReference type="FunFam" id="3.30.160.20:FF:000004">
    <property type="entry name" value="Peptide chain release factor 1"/>
    <property type="match status" value="1"/>
</dbReference>
<dbReference type="Gene3D" id="3.30.160.20">
    <property type="match status" value="1"/>
</dbReference>
<dbReference type="PANTHER" id="PTHR43116:SF3">
    <property type="entry name" value="CLASS I PEPTIDE CHAIN RELEASE FACTOR"/>
    <property type="match status" value="1"/>
</dbReference>
<dbReference type="GO" id="GO:0005737">
    <property type="term" value="C:cytoplasm"/>
    <property type="evidence" value="ECO:0007669"/>
    <property type="project" value="UniProtKB-SubCell"/>
</dbReference>
<comment type="function">
    <text evidence="4">Peptide chain release factor 2 directs the termination of translation in response to the peptide chain termination codons UGA and UAA.</text>
</comment>
<comment type="PTM">
    <text evidence="4">Methylated by PrmC. Methylation increases the termination efficiency of RF2.</text>
</comment>
<evidence type="ECO:0000313" key="8">
    <source>
        <dbReference type="Proteomes" id="UP000281343"/>
    </source>
</evidence>
<dbReference type="PANTHER" id="PTHR43116">
    <property type="entry name" value="PEPTIDE CHAIN RELEASE FACTOR 2"/>
    <property type="match status" value="1"/>
</dbReference>
<evidence type="ECO:0000256" key="5">
    <source>
        <dbReference type="NCBIfam" id="TIGR00020"/>
    </source>
</evidence>
<feature type="domain" description="Prokaryotic-type class I peptide chain release factors" evidence="6">
    <location>
        <begin position="243"/>
        <end position="259"/>
    </location>
</feature>
<dbReference type="PROSITE" id="PS00745">
    <property type="entry name" value="RF_PROK_I"/>
    <property type="match status" value="1"/>
</dbReference>
<evidence type="ECO:0000256" key="2">
    <source>
        <dbReference type="ARBA" id="ARBA00022481"/>
    </source>
</evidence>
<dbReference type="InterPro" id="IPR045853">
    <property type="entry name" value="Pep_chain_release_fac_I_sf"/>
</dbReference>
<protein>
    <recommendedName>
        <fullName evidence="4 5">Peptide chain release factor 2</fullName>
        <shortName evidence="4">RF-2</shortName>
    </recommendedName>
</protein>
<dbReference type="NCBIfam" id="TIGR00020">
    <property type="entry name" value="prfB"/>
    <property type="match status" value="1"/>
</dbReference>
<dbReference type="OrthoDB" id="9806673at2"/>
<name>A0A3L9Y0V5_9RHOB</name>
<dbReference type="GO" id="GO:0016149">
    <property type="term" value="F:translation release factor activity, codon specific"/>
    <property type="evidence" value="ECO:0007669"/>
    <property type="project" value="UniProtKB-UniRule"/>
</dbReference>
<dbReference type="InterPro" id="IPR005139">
    <property type="entry name" value="PCRF"/>
</dbReference>
<accession>A0A3L9Y0V5</accession>
<comment type="caution">
    <text evidence="7">The sequence shown here is derived from an EMBL/GenBank/DDBJ whole genome shotgun (WGS) entry which is preliminary data.</text>
</comment>
<dbReference type="HAMAP" id="MF_00094">
    <property type="entry name" value="Rel_fac_2"/>
    <property type="match status" value="1"/>
</dbReference>
<evidence type="ECO:0000256" key="3">
    <source>
        <dbReference type="ARBA" id="ARBA00022917"/>
    </source>
</evidence>
<keyword evidence="8" id="KW-1185">Reference proteome</keyword>
<dbReference type="SMART" id="SM00937">
    <property type="entry name" value="PCRF"/>
    <property type="match status" value="1"/>
</dbReference>